<proteinExistence type="predicted"/>
<reference evidence="1" key="1">
    <citation type="submission" date="2018-05" db="EMBL/GenBank/DDBJ databases">
        <authorList>
            <person name="Lanie J.A."/>
            <person name="Ng W.-L."/>
            <person name="Kazmierczak K.M."/>
            <person name="Andrzejewski T.M."/>
            <person name="Davidsen T.M."/>
            <person name="Wayne K.J."/>
            <person name="Tettelin H."/>
            <person name="Glass J.I."/>
            <person name="Rusch D."/>
            <person name="Podicherti R."/>
            <person name="Tsui H.-C.T."/>
            <person name="Winkler M.E."/>
        </authorList>
    </citation>
    <scope>NUCLEOTIDE SEQUENCE</scope>
</reference>
<protein>
    <submittedName>
        <fullName evidence="1">Uncharacterized protein</fullName>
    </submittedName>
</protein>
<evidence type="ECO:0000313" key="1">
    <source>
        <dbReference type="EMBL" id="SVC19590.1"/>
    </source>
</evidence>
<gene>
    <name evidence="1" type="ORF">METZ01_LOCUS272444</name>
</gene>
<name>A0A382K559_9ZZZZ</name>
<dbReference type="EMBL" id="UINC01078477">
    <property type="protein sequence ID" value="SVC19590.1"/>
    <property type="molecule type" value="Genomic_DNA"/>
</dbReference>
<accession>A0A382K559</accession>
<organism evidence="1">
    <name type="scientific">marine metagenome</name>
    <dbReference type="NCBI Taxonomy" id="408172"/>
    <lineage>
        <taxon>unclassified sequences</taxon>
        <taxon>metagenomes</taxon>
        <taxon>ecological metagenomes</taxon>
    </lineage>
</organism>
<dbReference type="AlphaFoldDB" id="A0A382K559"/>
<sequence>MNKCQENSDSSHTTIRKYDIHEFNYRLIDYVRMG</sequence>